<dbReference type="InterPro" id="IPR036259">
    <property type="entry name" value="MFS_trans_sf"/>
</dbReference>
<feature type="domain" description="Major facilitator superfamily (MFS) profile" evidence="8">
    <location>
        <begin position="10"/>
        <end position="496"/>
    </location>
</feature>
<evidence type="ECO:0000256" key="7">
    <source>
        <dbReference type="SAM" id="Phobius"/>
    </source>
</evidence>
<feature type="transmembrane region" description="Helical" evidence="7">
    <location>
        <begin position="223"/>
        <end position="244"/>
    </location>
</feature>
<dbReference type="InterPro" id="IPR005829">
    <property type="entry name" value="Sugar_transporter_CS"/>
</dbReference>
<dbReference type="InterPro" id="IPR045263">
    <property type="entry name" value="GLUT"/>
</dbReference>
<feature type="transmembrane region" description="Helical" evidence="7">
    <location>
        <begin position="472"/>
        <end position="490"/>
    </location>
</feature>
<dbReference type="PROSITE" id="PS00217">
    <property type="entry name" value="SUGAR_TRANSPORT_2"/>
    <property type="match status" value="1"/>
</dbReference>
<organism evidence="9 10">
    <name type="scientific">Hypsibius exemplaris</name>
    <name type="common">Freshwater tardigrade</name>
    <dbReference type="NCBI Taxonomy" id="2072580"/>
    <lineage>
        <taxon>Eukaryota</taxon>
        <taxon>Metazoa</taxon>
        <taxon>Ecdysozoa</taxon>
        <taxon>Tardigrada</taxon>
        <taxon>Eutardigrada</taxon>
        <taxon>Parachela</taxon>
        <taxon>Hypsibioidea</taxon>
        <taxon>Hypsibiidae</taxon>
        <taxon>Hypsibius</taxon>
    </lineage>
</organism>
<sequence length="520" mass="56138">MARQGLTATLLFAVLVATFGTWFPMGYIIVAMNGPQTAVVNWIRSVHCARLGGIFCTEESSLGGCSDNYTEQVPSLDLWCKHYSEEEETNILGDNPELNTFWAISSSFLNVGGLISSFACTAIANKFGLKGAFYILAALYITGTLTVCLAPLAGLFEMLVVGRTIIGLSLGSMCIIAPLYTAELTPPSVRGALGTLPIVTYVLGFIVATSAGFPMALGTETGWPILVGLGLIPIVLLCVLLPFCPDSPRRLLIKKQNKAAAEKALRWLRKTSNVHDELAAMQEDFAAESGRPRVSLRSVFNDPILRSGLTMVAVAMLAQQFSGYSALSFYSTSIFSSIGMSRMDANVTTLGLWVTYLIFSLISMVLVEKSGRRTLLLWSHVLMMATMTALVIFMILSKQGVTWTKYGSAACVVMYIAVFAAGSASVPWILPSELVTAEFRASAMQLAGLMSWSGALIVTFIFPVLVTSLHEYVFLVFIGCGVVGTGYIFMKLPETKGKTIEEIQAVMRGNRGGRRSVARG</sequence>
<evidence type="ECO:0000256" key="4">
    <source>
        <dbReference type="ARBA" id="ARBA00022989"/>
    </source>
</evidence>
<evidence type="ECO:0000256" key="1">
    <source>
        <dbReference type="ARBA" id="ARBA00004141"/>
    </source>
</evidence>
<feature type="transmembrane region" description="Helical" evidence="7">
    <location>
        <begin position="131"/>
        <end position="154"/>
    </location>
</feature>
<comment type="similarity">
    <text evidence="6">Belongs to the major facilitator superfamily. Sugar transporter (TC 2.A.1.1) family.</text>
</comment>
<dbReference type="Proteomes" id="UP000192578">
    <property type="component" value="Unassembled WGS sequence"/>
</dbReference>
<feature type="transmembrane region" description="Helical" evidence="7">
    <location>
        <begin position="101"/>
        <end position="124"/>
    </location>
</feature>
<dbReference type="NCBIfam" id="TIGR00879">
    <property type="entry name" value="SP"/>
    <property type="match status" value="1"/>
</dbReference>
<evidence type="ECO:0000256" key="6">
    <source>
        <dbReference type="RuleBase" id="RU003346"/>
    </source>
</evidence>
<dbReference type="PANTHER" id="PTHR23503">
    <property type="entry name" value="SOLUTE CARRIER FAMILY 2"/>
    <property type="match status" value="1"/>
</dbReference>
<keyword evidence="9" id="KW-0762">Sugar transport</keyword>
<evidence type="ECO:0000256" key="3">
    <source>
        <dbReference type="ARBA" id="ARBA00022692"/>
    </source>
</evidence>
<feature type="transmembrane region" description="Helical" evidence="7">
    <location>
        <begin position="309"/>
        <end position="330"/>
    </location>
</feature>
<evidence type="ECO:0000313" key="9">
    <source>
        <dbReference type="EMBL" id="OQV17865.1"/>
    </source>
</evidence>
<dbReference type="InterPro" id="IPR003663">
    <property type="entry name" value="Sugar/inositol_transpt"/>
</dbReference>
<dbReference type="Pfam" id="PF00083">
    <property type="entry name" value="Sugar_tr"/>
    <property type="match status" value="1"/>
</dbReference>
<dbReference type="InterPro" id="IPR020846">
    <property type="entry name" value="MFS_dom"/>
</dbReference>
<comment type="subcellular location">
    <subcellularLocation>
        <location evidence="1">Membrane</location>
        <topology evidence="1">Multi-pass membrane protein</topology>
    </subcellularLocation>
</comment>
<dbReference type="OrthoDB" id="4540492at2759"/>
<dbReference type="EMBL" id="MTYJ01000055">
    <property type="protein sequence ID" value="OQV17865.1"/>
    <property type="molecule type" value="Genomic_DNA"/>
</dbReference>
<evidence type="ECO:0000313" key="10">
    <source>
        <dbReference type="Proteomes" id="UP000192578"/>
    </source>
</evidence>
<feature type="transmembrane region" description="Helical" evidence="7">
    <location>
        <begin position="350"/>
        <end position="367"/>
    </location>
</feature>
<evidence type="ECO:0000259" key="8">
    <source>
        <dbReference type="PROSITE" id="PS50850"/>
    </source>
</evidence>
<accession>A0A1W0WRN4</accession>
<keyword evidence="2 6" id="KW-0813">Transport</keyword>
<dbReference type="AlphaFoldDB" id="A0A1W0WRN4"/>
<protein>
    <submittedName>
        <fullName evidence="9">Solute carrier family 2, facilitated glucose transporter member 2</fullName>
    </submittedName>
</protein>
<proteinExistence type="inferred from homology"/>
<feature type="transmembrane region" description="Helical" evidence="7">
    <location>
        <begin position="374"/>
        <end position="395"/>
    </location>
</feature>
<feature type="transmembrane region" description="Helical" evidence="7">
    <location>
        <begin position="192"/>
        <end position="217"/>
    </location>
</feature>
<dbReference type="PRINTS" id="PR00171">
    <property type="entry name" value="SUGRTRNSPORT"/>
</dbReference>
<gene>
    <name evidence="9" type="ORF">BV898_07996</name>
</gene>
<dbReference type="GO" id="GO:0016020">
    <property type="term" value="C:membrane"/>
    <property type="evidence" value="ECO:0007669"/>
    <property type="project" value="UniProtKB-SubCell"/>
</dbReference>
<dbReference type="PANTHER" id="PTHR23503:SF8">
    <property type="entry name" value="FACILITATED GLUCOSE TRANSPORTER PROTEIN 1"/>
    <property type="match status" value="1"/>
</dbReference>
<dbReference type="InterPro" id="IPR005828">
    <property type="entry name" value="MFS_sugar_transport-like"/>
</dbReference>
<comment type="caution">
    <text evidence="9">The sequence shown here is derived from an EMBL/GenBank/DDBJ whole genome shotgun (WGS) entry which is preliminary data.</text>
</comment>
<feature type="transmembrane region" description="Helical" evidence="7">
    <location>
        <begin position="442"/>
        <end position="466"/>
    </location>
</feature>
<reference evidence="10" key="1">
    <citation type="submission" date="2017-01" db="EMBL/GenBank/DDBJ databases">
        <title>Comparative genomics of anhydrobiosis in the tardigrade Hypsibius dujardini.</title>
        <authorList>
            <person name="Yoshida Y."/>
            <person name="Koutsovoulos G."/>
            <person name="Laetsch D."/>
            <person name="Stevens L."/>
            <person name="Kumar S."/>
            <person name="Horikawa D."/>
            <person name="Ishino K."/>
            <person name="Komine S."/>
            <person name="Tomita M."/>
            <person name="Blaxter M."/>
            <person name="Arakawa K."/>
        </authorList>
    </citation>
    <scope>NUCLEOTIDE SEQUENCE [LARGE SCALE GENOMIC DNA]</scope>
    <source>
        <strain evidence="10">Z151</strain>
    </source>
</reference>
<evidence type="ECO:0000256" key="2">
    <source>
        <dbReference type="ARBA" id="ARBA00022448"/>
    </source>
</evidence>
<dbReference type="PROSITE" id="PS50850">
    <property type="entry name" value="MFS"/>
    <property type="match status" value="1"/>
</dbReference>
<keyword evidence="3 7" id="KW-0812">Transmembrane</keyword>
<keyword evidence="5 7" id="KW-0472">Membrane</keyword>
<feature type="transmembrane region" description="Helical" evidence="7">
    <location>
        <begin position="160"/>
        <end position="180"/>
    </location>
</feature>
<keyword evidence="4 7" id="KW-1133">Transmembrane helix</keyword>
<evidence type="ECO:0000256" key="5">
    <source>
        <dbReference type="ARBA" id="ARBA00023136"/>
    </source>
</evidence>
<dbReference type="GO" id="GO:0015149">
    <property type="term" value="F:hexose transmembrane transporter activity"/>
    <property type="evidence" value="ECO:0007669"/>
    <property type="project" value="TreeGrafter"/>
</dbReference>
<dbReference type="Gene3D" id="1.20.1250.20">
    <property type="entry name" value="MFS general substrate transporter like domains"/>
    <property type="match status" value="1"/>
</dbReference>
<name>A0A1W0WRN4_HYPEX</name>
<dbReference type="SUPFAM" id="SSF103473">
    <property type="entry name" value="MFS general substrate transporter"/>
    <property type="match status" value="1"/>
</dbReference>
<feature type="transmembrane region" description="Helical" evidence="7">
    <location>
        <begin position="407"/>
        <end position="430"/>
    </location>
</feature>
<keyword evidence="10" id="KW-1185">Reference proteome</keyword>